<feature type="region of interest" description="Disordered" evidence="1">
    <location>
        <begin position="164"/>
        <end position="183"/>
    </location>
</feature>
<evidence type="ECO:0000313" key="4">
    <source>
        <dbReference type="EMBL" id="MBM9465849.1"/>
    </source>
</evidence>
<keyword evidence="2" id="KW-0732">Signal</keyword>
<dbReference type="AlphaFoldDB" id="A0A939C0B6"/>
<dbReference type="EMBL" id="JAERWK010000001">
    <property type="protein sequence ID" value="MBM9465849.1"/>
    <property type="molecule type" value="Genomic_DNA"/>
</dbReference>
<organism evidence="4 5">
    <name type="scientific">Nakamurella leprariae</name>
    <dbReference type="NCBI Taxonomy" id="2803911"/>
    <lineage>
        <taxon>Bacteria</taxon>
        <taxon>Bacillati</taxon>
        <taxon>Actinomycetota</taxon>
        <taxon>Actinomycetes</taxon>
        <taxon>Nakamurellales</taxon>
        <taxon>Nakamurellaceae</taxon>
        <taxon>Nakamurella</taxon>
    </lineage>
</organism>
<accession>A0A939C0B6</accession>
<protein>
    <submittedName>
        <fullName evidence="4">Beta-lactamase family protein</fullName>
    </submittedName>
</protein>
<reference evidence="4" key="1">
    <citation type="submission" date="2021-01" db="EMBL/GenBank/DDBJ databases">
        <title>YIM 132084 draft genome.</title>
        <authorList>
            <person name="An D."/>
        </authorList>
    </citation>
    <scope>NUCLEOTIDE SEQUENCE</scope>
    <source>
        <strain evidence="4">YIM 132084</strain>
    </source>
</reference>
<dbReference type="PANTHER" id="PTHR43283:SF3">
    <property type="entry name" value="BETA-LACTAMASE FAMILY PROTEIN (AFU_ORTHOLOGUE AFUA_5G07500)"/>
    <property type="match status" value="1"/>
</dbReference>
<proteinExistence type="predicted"/>
<feature type="signal peptide" evidence="2">
    <location>
        <begin position="1"/>
        <end position="20"/>
    </location>
</feature>
<sequence>MPSRSRRCLVSLVLPALPVAGCGGEAAASPRSTASGPAVELDAATEARLQAAFEHAFATTFADGIPNGDTITIRQLLSTSAGVRSDTAGTDLIARFQAHPMTPWTIDQTIELIRTQPADHPLGTKHVSSDSNDVLLGRTLELVTGRGVSEVIRTAVIEPLGLTSTRMPADDQPGVPGPSLDSSMPVDGRLVAVPELNPDVAWAAGAVTSTAPGPARCAEELTAGALIGQLSPEQLPSR</sequence>
<comment type="caution">
    <text evidence="4">The sequence shown here is derived from an EMBL/GenBank/DDBJ whole genome shotgun (WGS) entry which is preliminary data.</text>
</comment>
<dbReference type="RefSeq" id="WP_205258792.1">
    <property type="nucleotide sequence ID" value="NZ_JAERWK010000001.1"/>
</dbReference>
<feature type="domain" description="Beta-lactamase-related" evidence="3">
    <location>
        <begin position="62"/>
        <end position="218"/>
    </location>
</feature>
<evidence type="ECO:0000259" key="3">
    <source>
        <dbReference type="Pfam" id="PF00144"/>
    </source>
</evidence>
<dbReference type="InterPro" id="IPR001466">
    <property type="entry name" value="Beta-lactam-related"/>
</dbReference>
<dbReference type="Gene3D" id="3.40.710.10">
    <property type="entry name" value="DD-peptidase/beta-lactamase superfamily"/>
    <property type="match status" value="1"/>
</dbReference>
<name>A0A939C0B6_9ACTN</name>
<dbReference type="InterPro" id="IPR050789">
    <property type="entry name" value="Diverse_Enzym_Activities"/>
</dbReference>
<dbReference type="Proteomes" id="UP000663792">
    <property type="component" value="Unassembled WGS sequence"/>
</dbReference>
<dbReference type="Pfam" id="PF00144">
    <property type="entry name" value="Beta-lactamase"/>
    <property type="match status" value="1"/>
</dbReference>
<gene>
    <name evidence="4" type="ORF">JL106_00975</name>
</gene>
<dbReference type="SUPFAM" id="SSF56601">
    <property type="entry name" value="beta-lactamase/transpeptidase-like"/>
    <property type="match status" value="1"/>
</dbReference>
<evidence type="ECO:0000256" key="1">
    <source>
        <dbReference type="SAM" id="MobiDB-lite"/>
    </source>
</evidence>
<keyword evidence="5" id="KW-1185">Reference proteome</keyword>
<dbReference type="PANTHER" id="PTHR43283">
    <property type="entry name" value="BETA-LACTAMASE-RELATED"/>
    <property type="match status" value="1"/>
</dbReference>
<dbReference type="InterPro" id="IPR012338">
    <property type="entry name" value="Beta-lactam/transpept-like"/>
</dbReference>
<evidence type="ECO:0000313" key="5">
    <source>
        <dbReference type="Proteomes" id="UP000663792"/>
    </source>
</evidence>
<evidence type="ECO:0000256" key="2">
    <source>
        <dbReference type="SAM" id="SignalP"/>
    </source>
</evidence>
<feature type="chain" id="PRO_5038380741" evidence="2">
    <location>
        <begin position="21"/>
        <end position="238"/>
    </location>
</feature>